<dbReference type="PROSITE" id="PS50977">
    <property type="entry name" value="HTH_TETR_2"/>
    <property type="match status" value="1"/>
</dbReference>
<evidence type="ECO:0000313" key="6">
    <source>
        <dbReference type="EMBL" id="PYC71604.1"/>
    </source>
</evidence>
<dbReference type="OrthoDB" id="71867at2"/>
<dbReference type="Proteomes" id="UP000248333">
    <property type="component" value="Unassembled WGS sequence"/>
</dbReference>
<dbReference type="InterPro" id="IPR009057">
    <property type="entry name" value="Homeodomain-like_sf"/>
</dbReference>
<evidence type="ECO:0000256" key="2">
    <source>
        <dbReference type="ARBA" id="ARBA00023125"/>
    </source>
</evidence>
<evidence type="ECO:0000256" key="4">
    <source>
        <dbReference type="PROSITE-ProRule" id="PRU00335"/>
    </source>
</evidence>
<dbReference type="GO" id="GO:0003700">
    <property type="term" value="F:DNA-binding transcription factor activity"/>
    <property type="evidence" value="ECO:0007669"/>
    <property type="project" value="TreeGrafter"/>
</dbReference>
<dbReference type="PANTHER" id="PTHR30055">
    <property type="entry name" value="HTH-TYPE TRANSCRIPTIONAL REGULATOR RUTR"/>
    <property type="match status" value="1"/>
</dbReference>
<gene>
    <name evidence="6" type="ORF">C7C45_11285</name>
</gene>
<keyword evidence="1" id="KW-0805">Transcription regulation</keyword>
<dbReference type="SUPFAM" id="SSF48498">
    <property type="entry name" value="Tetracyclin repressor-like, C-terminal domain"/>
    <property type="match status" value="1"/>
</dbReference>
<feature type="DNA-binding region" description="H-T-H motif" evidence="4">
    <location>
        <begin position="42"/>
        <end position="61"/>
    </location>
</feature>
<dbReference type="InterPro" id="IPR036271">
    <property type="entry name" value="Tet_transcr_reg_TetR-rel_C_sf"/>
</dbReference>
<sequence>MPRSAATRRPGRPAKAEGLHTREALLDAALEAFAAKGFAATSIRELAEAVGVRESVIYVHFDSKQAIFDTLMAQSGLLELGELGVDLSPLAELGPAAALPDLARRIVDAFDQPRARRFSSVMMREGLLGKAAGGKSLTDAIAAVQRQLHPLFEVWLATGRLRSEFTAEQLVWELLAPLANVRFVYLNAQSTEEERALGRELAERHVSFFVTTTAPPSSATDYRRSNP</sequence>
<evidence type="ECO:0000256" key="1">
    <source>
        <dbReference type="ARBA" id="ARBA00023015"/>
    </source>
</evidence>
<evidence type="ECO:0000256" key="3">
    <source>
        <dbReference type="ARBA" id="ARBA00023163"/>
    </source>
</evidence>
<evidence type="ECO:0000259" key="5">
    <source>
        <dbReference type="PROSITE" id="PS50977"/>
    </source>
</evidence>
<evidence type="ECO:0000313" key="7">
    <source>
        <dbReference type="Proteomes" id="UP000248333"/>
    </source>
</evidence>
<dbReference type="AlphaFoldDB" id="A0A318P4G0"/>
<dbReference type="PANTHER" id="PTHR30055:SF234">
    <property type="entry name" value="HTH-TYPE TRANSCRIPTIONAL REGULATOR BETI"/>
    <property type="match status" value="1"/>
</dbReference>
<keyword evidence="3" id="KW-0804">Transcription</keyword>
<reference evidence="6 7" key="1">
    <citation type="submission" date="2018-03" db="EMBL/GenBank/DDBJ databases">
        <title>Bioinformatic expansion and discovery of thiopeptide antibiotics.</title>
        <authorList>
            <person name="Schwalen C.J."/>
            <person name="Hudson G.A."/>
            <person name="Mitchell D.A."/>
        </authorList>
    </citation>
    <scope>NUCLEOTIDE SEQUENCE [LARGE SCALE GENOMIC DNA]</scope>
    <source>
        <strain evidence="6 7">NRRL 8041</strain>
    </source>
</reference>
<dbReference type="EMBL" id="PYBV01000013">
    <property type="protein sequence ID" value="PYC71604.1"/>
    <property type="molecule type" value="Genomic_DNA"/>
</dbReference>
<dbReference type="RefSeq" id="WP_110563570.1">
    <property type="nucleotide sequence ID" value="NZ_JBFAPR010000036.1"/>
</dbReference>
<dbReference type="Pfam" id="PF00440">
    <property type="entry name" value="TetR_N"/>
    <property type="match status" value="1"/>
</dbReference>
<accession>A0A318P4G0</accession>
<dbReference type="Gene3D" id="1.10.357.10">
    <property type="entry name" value="Tetracycline Repressor, domain 2"/>
    <property type="match status" value="1"/>
</dbReference>
<proteinExistence type="predicted"/>
<dbReference type="SUPFAM" id="SSF46689">
    <property type="entry name" value="Homeodomain-like"/>
    <property type="match status" value="1"/>
</dbReference>
<dbReference type="PRINTS" id="PR00455">
    <property type="entry name" value="HTHTETR"/>
</dbReference>
<dbReference type="InterPro" id="IPR050109">
    <property type="entry name" value="HTH-type_TetR-like_transc_reg"/>
</dbReference>
<protein>
    <submittedName>
        <fullName evidence="6">TetR/AcrR family transcriptional regulator</fullName>
    </submittedName>
</protein>
<name>A0A318P4G0_9ACTN</name>
<keyword evidence="2 4" id="KW-0238">DNA-binding</keyword>
<comment type="caution">
    <text evidence="6">The sequence shown here is derived from an EMBL/GenBank/DDBJ whole genome shotgun (WGS) entry which is preliminary data.</text>
</comment>
<dbReference type="InterPro" id="IPR001647">
    <property type="entry name" value="HTH_TetR"/>
</dbReference>
<feature type="domain" description="HTH tetR-type" evidence="5">
    <location>
        <begin position="19"/>
        <end position="79"/>
    </location>
</feature>
<dbReference type="GO" id="GO:0000976">
    <property type="term" value="F:transcription cis-regulatory region binding"/>
    <property type="evidence" value="ECO:0007669"/>
    <property type="project" value="TreeGrafter"/>
</dbReference>
<organism evidence="6 7">
    <name type="scientific">Micromonospora arborensis</name>
    <dbReference type="NCBI Taxonomy" id="2116518"/>
    <lineage>
        <taxon>Bacteria</taxon>
        <taxon>Bacillati</taxon>
        <taxon>Actinomycetota</taxon>
        <taxon>Actinomycetes</taxon>
        <taxon>Micromonosporales</taxon>
        <taxon>Micromonosporaceae</taxon>
        <taxon>Micromonospora</taxon>
    </lineage>
</organism>
<keyword evidence="7" id="KW-1185">Reference proteome</keyword>